<organism evidence="2 3">
    <name type="scientific">Apiospora phragmitis</name>
    <dbReference type="NCBI Taxonomy" id="2905665"/>
    <lineage>
        <taxon>Eukaryota</taxon>
        <taxon>Fungi</taxon>
        <taxon>Dikarya</taxon>
        <taxon>Ascomycota</taxon>
        <taxon>Pezizomycotina</taxon>
        <taxon>Sordariomycetes</taxon>
        <taxon>Xylariomycetidae</taxon>
        <taxon>Amphisphaeriales</taxon>
        <taxon>Apiosporaceae</taxon>
        <taxon>Apiospora</taxon>
    </lineage>
</organism>
<proteinExistence type="predicted"/>
<dbReference type="Proteomes" id="UP001480595">
    <property type="component" value="Unassembled WGS sequence"/>
</dbReference>
<evidence type="ECO:0000313" key="2">
    <source>
        <dbReference type="EMBL" id="KAK8042907.1"/>
    </source>
</evidence>
<name>A0ABR1T900_9PEZI</name>
<reference evidence="2 3" key="1">
    <citation type="submission" date="2023-01" db="EMBL/GenBank/DDBJ databases">
        <title>Analysis of 21 Apiospora genomes using comparative genomics revels a genus with tremendous synthesis potential of carbohydrate active enzymes and secondary metabolites.</title>
        <authorList>
            <person name="Sorensen T."/>
        </authorList>
    </citation>
    <scope>NUCLEOTIDE SEQUENCE [LARGE SCALE GENOMIC DNA]</scope>
    <source>
        <strain evidence="2 3">CBS 135458</strain>
    </source>
</reference>
<evidence type="ECO:0000313" key="3">
    <source>
        <dbReference type="Proteomes" id="UP001480595"/>
    </source>
</evidence>
<evidence type="ECO:0000256" key="1">
    <source>
        <dbReference type="SAM" id="MobiDB-lite"/>
    </source>
</evidence>
<sequence>MNKSDETCHFRIEAKQYVAQRPEPGAYGVRLSSGHLTLDRSHRACIPSSRQGQCVDHQSTLTPVGPSKLSGGRIERDRPRRMPPSVVGWGFQAEGGYCAVSAVIPISMVWIRTRHQSSPGQSKNSSQYIDCGAVLENEKGTNARKGHGTDAARLQ</sequence>
<feature type="region of interest" description="Disordered" evidence="1">
    <location>
        <begin position="56"/>
        <end position="82"/>
    </location>
</feature>
<dbReference type="RefSeq" id="XP_066709760.1">
    <property type="nucleotide sequence ID" value="XM_066864799.1"/>
</dbReference>
<keyword evidence="3" id="KW-1185">Reference proteome</keyword>
<dbReference type="EMBL" id="JAQQWL010000013">
    <property type="protein sequence ID" value="KAK8042907.1"/>
    <property type="molecule type" value="Genomic_DNA"/>
</dbReference>
<accession>A0ABR1T900</accession>
<comment type="caution">
    <text evidence="2">The sequence shown here is derived from an EMBL/GenBank/DDBJ whole genome shotgun (WGS) entry which is preliminary data.</text>
</comment>
<protein>
    <submittedName>
        <fullName evidence="2">Uncharacterized protein</fullName>
    </submittedName>
</protein>
<gene>
    <name evidence="2" type="ORF">PG994_013390</name>
</gene>
<dbReference type="GeneID" id="92097862"/>